<evidence type="ECO:0000256" key="3">
    <source>
        <dbReference type="ARBA" id="ARBA00022741"/>
    </source>
</evidence>
<dbReference type="InterPro" id="IPR050660">
    <property type="entry name" value="NEK_Ser/Thr_kinase"/>
</dbReference>
<keyword evidence="4" id="KW-0418">Kinase</keyword>
<keyword evidence="3" id="KW-0547">Nucleotide-binding</keyword>
<dbReference type="InterPro" id="IPR008271">
    <property type="entry name" value="Ser/Thr_kinase_AS"/>
</dbReference>
<evidence type="ECO:0000256" key="5">
    <source>
        <dbReference type="ARBA" id="ARBA00022840"/>
    </source>
</evidence>
<proteinExistence type="predicted"/>
<dbReference type="PROSITE" id="PS50011">
    <property type="entry name" value="PROTEIN_KINASE_DOM"/>
    <property type="match status" value="1"/>
</dbReference>
<dbReference type="SMART" id="SM00220">
    <property type="entry name" value="S_TKc"/>
    <property type="match status" value="1"/>
</dbReference>
<feature type="domain" description="Protein kinase" evidence="7">
    <location>
        <begin position="206"/>
        <end position="536"/>
    </location>
</feature>
<dbReference type="Pfam" id="PF00069">
    <property type="entry name" value="Pkinase"/>
    <property type="match status" value="1"/>
</dbReference>
<reference evidence="8" key="1">
    <citation type="submission" date="2017-10" db="EMBL/GenBank/DDBJ databases">
        <authorList>
            <person name="Armitage A.D."/>
            <person name="Barbara D.J."/>
            <person name="Woodhall J.W."/>
            <person name="Sreenivasaprasad S."/>
            <person name="Lane C.R."/>
            <person name="Clarkson J.P."/>
            <person name="Harrison R.J."/>
        </authorList>
    </citation>
    <scope>NUCLEOTIDE SEQUENCE</scope>
    <source>
        <strain evidence="8">FERA 1164</strain>
    </source>
</reference>
<accession>A0AB37WWU5</accession>
<evidence type="ECO:0000256" key="1">
    <source>
        <dbReference type="ARBA" id="ARBA00012513"/>
    </source>
</evidence>
<sequence>MAGNLAPRVVNIGSINTYESIDDVDANLYDGFLDNQTRNAFLAMMRHLIGKRGKEFPRGSRGTKVVNKWEAKQNYWRTKVYTGQPAATAVRPLPILPPIAPPVALQASVASVDHAQVAQQQSQESSAPGDAPEGDGVDTPTAISEASSGERSPPFYIRNSPERKQFLAPTAGQRRDFYNHQDGNWKFAMTLYQTRLDESAANERRYEKGTMPRKSVFFYVRTTDAGLIEDQITVKCLEALDAKEFSDAKHEILMNQRISQLNCSHMIPYRGSSERPCTKKIHRRSNDKEPVPTVFSIYSSFAELGTLARVYEGHKLTTPKKPVPEHFIWYLLSQVTEALIALQQGTCGEDADSDATSVVWHPIIHSDIKAANIFLRSNNTQYPAYPRVVLSDFDIAFELDNEYEKQKRMVQGTPGLMPPERDGAGLFEDHWIPNEWPISEKSDIWSLAMTAWALMMAHKEESFYENVKERSKNPEHVQNLRDGNVGSRDSIFPQTLGEMPAEYSVRLCQVISRCLRYNPKRRMSLEVLRRVSDDNLSRLDRMYGEEIRKGKDAIADEFKLEYAKEDSDEWAQYAIGQEFVPPRKRRKTDSAGEFEERLTRLVTNWASKAVYPRPSTEVQDEVLKHVDNLISNSTEEAIRIFRERKAYLTAWQYLCSIIGRYTSSQRDVYVATNITIQALQESLERKTKKAVLMLLRETVLELALESASGDQKTGLHTLQHVVMWGLVLLEINAEPVTPRLSDKTEMHRGMANFILDQPSGVPVHEDADPDVSIT</sequence>
<protein>
    <recommendedName>
        <fullName evidence="1">non-specific serine/threonine protein kinase</fullName>
        <ecNumber evidence="1">2.7.11.1</ecNumber>
    </recommendedName>
</protein>
<evidence type="ECO:0000259" key="7">
    <source>
        <dbReference type="PROSITE" id="PS50011"/>
    </source>
</evidence>
<comment type="caution">
    <text evidence="8">The sequence shown here is derived from an EMBL/GenBank/DDBJ whole genome shotgun (WGS) entry which is preliminary data.</text>
</comment>
<evidence type="ECO:0000256" key="2">
    <source>
        <dbReference type="ARBA" id="ARBA00022679"/>
    </source>
</evidence>
<evidence type="ECO:0000313" key="9">
    <source>
        <dbReference type="Proteomes" id="UP000292340"/>
    </source>
</evidence>
<dbReference type="EMBL" id="PDXB01000002">
    <property type="protein sequence ID" value="RYN37635.1"/>
    <property type="molecule type" value="Genomic_DNA"/>
</dbReference>
<dbReference type="SUPFAM" id="SSF56112">
    <property type="entry name" value="Protein kinase-like (PK-like)"/>
    <property type="match status" value="1"/>
</dbReference>
<feature type="region of interest" description="Disordered" evidence="6">
    <location>
        <begin position="114"/>
        <end position="164"/>
    </location>
</feature>
<dbReference type="EC" id="2.7.11.1" evidence="1"/>
<keyword evidence="2" id="KW-0808">Transferase</keyword>
<reference evidence="8" key="2">
    <citation type="journal article" date="2019" name="bioRxiv">
        <title>Genomics, evolutionary history and diagnostics of the Alternaria alternata species group including apple and Asian pear pathotypes.</title>
        <authorList>
            <person name="Armitage A.D."/>
            <person name="Cockerton H.M."/>
            <person name="Sreenivasaprasad S."/>
            <person name="Woodhall J.W."/>
            <person name="Lane C.R."/>
            <person name="Harrison R.J."/>
            <person name="Clarkson J.P."/>
        </authorList>
    </citation>
    <scope>NUCLEOTIDE SEQUENCE</scope>
    <source>
        <strain evidence="8">FERA 1164</strain>
    </source>
</reference>
<dbReference type="Proteomes" id="UP000292340">
    <property type="component" value="Unassembled WGS sequence"/>
</dbReference>
<dbReference type="InterPro" id="IPR011009">
    <property type="entry name" value="Kinase-like_dom_sf"/>
</dbReference>
<dbReference type="PANTHER" id="PTHR43671:SF13">
    <property type="entry name" value="SERINE_THREONINE-PROTEIN KINASE NEK2"/>
    <property type="match status" value="1"/>
</dbReference>
<dbReference type="PANTHER" id="PTHR43671">
    <property type="entry name" value="SERINE/THREONINE-PROTEIN KINASE NEK"/>
    <property type="match status" value="1"/>
</dbReference>
<evidence type="ECO:0000256" key="4">
    <source>
        <dbReference type="ARBA" id="ARBA00022777"/>
    </source>
</evidence>
<dbReference type="PROSITE" id="PS00108">
    <property type="entry name" value="PROTEIN_KINASE_ST"/>
    <property type="match status" value="1"/>
</dbReference>
<keyword evidence="5" id="KW-0067">ATP-binding</keyword>
<evidence type="ECO:0000256" key="6">
    <source>
        <dbReference type="SAM" id="MobiDB-lite"/>
    </source>
</evidence>
<name>A0AB37WWU5_9PLEO</name>
<gene>
    <name evidence="8" type="ORF">AA0115_g1345</name>
</gene>
<dbReference type="GO" id="GO:0004674">
    <property type="term" value="F:protein serine/threonine kinase activity"/>
    <property type="evidence" value="ECO:0007669"/>
    <property type="project" value="UniProtKB-EC"/>
</dbReference>
<organism evidence="8 9">
    <name type="scientific">Alternaria tenuissima</name>
    <dbReference type="NCBI Taxonomy" id="119927"/>
    <lineage>
        <taxon>Eukaryota</taxon>
        <taxon>Fungi</taxon>
        <taxon>Dikarya</taxon>
        <taxon>Ascomycota</taxon>
        <taxon>Pezizomycotina</taxon>
        <taxon>Dothideomycetes</taxon>
        <taxon>Pleosporomycetidae</taxon>
        <taxon>Pleosporales</taxon>
        <taxon>Pleosporineae</taxon>
        <taxon>Pleosporaceae</taxon>
        <taxon>Alternaria</taxon>
        <taxon>Alternaria sect. Alternaria</taxon>
        <taxon>Alternaria alternata complex</taxon>
    </lineage>
</organism>
<dbReference type="GO" id="GO:0005524">
    <property type="term" value="F:ATP binding"/>
    <property type="evidence" value="ECO:0007669"/>
    <property type="project" value="UniProtKB-KW"/>
</dbReference>
<dbReference type="AlphaFoldDB" id="A0AB37WWU5"/>
<dbReference type="Gene3D" id="1.10.510.10">
    <property type="entry name" value="Transferase(Phosphotransferase) domain 1"/>
    <property type="match status" value="1"/>
</dbReference>
<feature type="compositionally biased region" description="Low complexity" evidence="6">
    <location>
        <begin position="114"/>
        <end position="127"/>
    </location>
</feature>
<dbReference type="InterPro" id="IPR000719">
    <property type="entry name" value="Prot_kinase_dom"/>
</dbReference>
<evidence type="ECO:0000313" key="8">
    <source>
        <dbReference type="EMBL" id="RYN37635.1"/>
    </source>
</evidence>
<feature type="compositionally biased region" description="Polar residues" evidence="6">
    <location>
        <begin position="141"/>
        <end position="150"/>
    </location>
</feature>